<proteinExistence type="predicted"/>
<evidence type="ECO:0000313" key="1">
    <source>
        <dbReference type="EMBL" id="MCU7695122.1"/>
    </source>
</evidence>
<dbReference type="EMBL" id="JAOTPL010000018">
    <property type="protein sequence ID" value="MCU7695122.1"/>
    <property type="molecule type" value="Genomic_DNA"/>
</dbReference>
<keyword evidence="2" id="KW-1185">Reference proteome</keyword>
<dbReference type="Proteomes" id="UP001209317">
    <property type="component" value="Unassembled WGS sequence"/>
</dbReference>
<dbReference type="RefSeq" id="WP_263038609.1">
    <property type="nucleotide sequence ID" value="NZ_JAOTPL010000018.1"/>
</dbReference>
<comment type="caution">
    <text evidence="1">The sequence shown here is derived from an EMBL/GenBank/DDBJ whole genome shotgun (WGS) entry which is preliminary data.</text>
</comment>
<name>A0AAE3IN29_9BACT</name>
<protein>
    <submittedName>
        <fullName evidence="1">Uncharacterized protein</fullName>
    </submittedName>
</protein>
<evidence type="ECO:0000313" key="2">
    <source>
        <dbReference type="Proteomes" id="UP001209317"/>
    </source>
</evidence>
<accession>A0AAE3IN29</accession>
<sequence length="215" mass="24835">MGNIFKQWLILLLIVILPACNNAVSRLYGIRSSKFLDDNEIAALANKFKISDGIYTLDTNFISALNNFEYSEQLKNNPGPHPVKYKFRQPLLIVVFNNATGRQLSFLNNCYAPGFPNLKWRTKNNMQHFPAIGGTPTDTLVNLNDIVTYLKPIQAATLKEKKYSMLVFWNQYLGRQTGRYLNEVHSYIIKNKVKDISDIYYVNNDNFLYAIEHNR</sequence>
<dbReference type="AlphaFoldDB" id="A0AAE3IN29"/>
<gene>
    <name evidence="1" type="ORF">OD355_11395</name>
</gene>
<reference evidence="1" key="1">
    <citation type="submission" date="2022-10" db="EMBL/GenBank/DDBJ databases">
        <authorList>
            <person name="Kim H.S."/>
            <person name="Kim J.-S."/>
            <person name="Suh M.K."/>
            <person name="Eom M.K."/>
            <person name="Lee J.-S."/>
        </authorList>
    </citation>
    <scope>NUCLEOTIDE SEQUENCE</scope>
    <source>
        <strain evidence="1">LIP-5</strain>
    </source>
</reference>
<organism evidence="1 2">
    <name type="scientific">Haoranjiania flava</name>
    <dbReference type="NCBI Taxonomy" id="1856322"/>
    <lineage>
        <taxon>Bacteria</taxon>
        <taxon>Pseudomonadati</taxon>
        <taxon>Bacteroidota</taxon>
        <taxon>Chitinophagia</taxon>
        <taxon>Chitinophagales</taxon>
        <taxon>Chitinophagaceae</taxon>
        <taxon>Haoranjiania</taxon>
    </lineage>
</organism>